<evidence type="ECO:0000256" key="2">
    <source>
        <dbReference type="SAM" id="SignalP"/>
    </source>
</evidence>
<reference evidence="4 5" key="1">
    <citation type="journal article" date="2014" name="Int. J. Syst. Evol. Microbiol.">
        <title>Complete genome sequence of Corynebacterium casei LMG S-19264T (=DSM 44701T), isolated from a smear-ripened cheese.</title>
        <authorList>
            <consortium name="US DOE Joint Genome Institute (JGI-PGF)"/>
            <person name="Walter F."/>
            <person name="Albersmeier A."/>
            <person name="Kalinowski J."/>
            <person name="Ruckert C."/>
        </authorList>
    </citation>
    <scope>NUCLEOTIDE SEQUENCE [LARGE SCALE GENOMIC DNA]</scope>
    <source>
        <strain evidence="4 5">KCTC 12866</strain>
    </source>
</reference>
<name>A0A8J3DB77_9BACT</name>
<protein>
    <recommendedName>
        <fullName evidence="3">Cupin type-2 domain-containing protein</fullName>
    </recommendedName>
</protein>
<dbReference type="Gene3D" id="2.60.120.10">
    <property type="entry name" value="Jelly Rolls"/>
    <property type="match status" value="1"/>
</dbReference>
<dbReference type="AlphaFoldDB" id="A0A8J3DB77"/>
<organism evidence="4 5">
    <name type="scientific">Persicitalea jodogahamensis</name>
    <dbReference type="NCBI Taxonomy" id="402147"/>
    <lineage>
        <taxon>Bacteria</taxon>
        <taxon>Pseudomonadati</taxon>
        <taxon>Bacteroidota</taxon>
        <taxon>Cytophagia</taxon>
        <taxon>Cytophagales</taxon>
        <taxon>Spirosomataceae</taxon>
        <taxon>Persicitalea</taxon>
    </lineage>
</organism>
<gene>
    <name evidence="4" type="ORF">GCM10007390_34580</name>
</gene>
<dbReference type="GO" id="GO:0046872">
    <property type="term" value="F:metal ion binding"/>
    <property type="evidence" value="ECO:0007669"/>
    <property type="project" value="UniProtKB-KW"/>
</dbReference>
<dbReference type="Proteomes" id="UP000598271">
    <property type="component" value="Unassembled WGS sequence"/>
</dbReference>
<comment type="caution">
    <text evidence="4">The sequence shown here is derived from an EMBL/GenBank/DDBJ whole genome shotgun (WGS) entry which is preliminary data.</text>
</comment>
<dbReference type="EMBL" id="BMXF01000003">
    <property type="protein sequence ID" value="GHB77501.1"/>
    <property type="molecule type" value="Genomic_DNA"/>
</dbReference>
<dbReference type="InterPro" id="IPR013096">
    <property type="entry name" value="Cupin_2"/>
</dbReference>
<dbReference type="InterPro" id="IPR014710">
    <property type="entry name" value="RmlC-like_jellyroll"/>
</dbReference>
<feature type="chain" id="PRO_5035230481" description="Cupin type-2 domain-containing protein" evidence="2">
    <location>
        <begin position="27"/>
        <end position="262"/>
    </location>
</feature>
<feature type="domain" description="Cupin type-2" evidence="3">
    <location>
        <begin position="71"/>
        <end position="135"/>
    </location>
</feature>
<dbReference type="Pfam" id="PF07883">
    <property type="entry name" value="Cupin_2"/>
    <property type="match status" value="2"/>
</dbReference>
<keyword evidence="5" id="KW-1185">Reference proteome</keyword>
<evidence type="ECO:0000256" key="1">
    <source>
        <dbReference type="ARBA" id="ARBA00022723"/>
    </source>
</evidence>
<feature type="signal peptide" evidence="2">
    <location>
        <begin position="1"/>
        <end position="26"/>
    </location>
</feature>
<evidence type="ECO:0000313" key="5">
    <source>
        <dbReference type="Proteomes" id="UP000598271"/>
    </source>
</evidence>
<evidence type="ECO:0000259" key="3">
    <source>
        <dbReference type="Pfam" id="PF07883"/>
    </source>
</evidence>
<dbReference type="PANTHER" id="PTHR35848">
    <property type="entry name" value="OXALATE-BINDING PROTEIN"/>
    <property type="match status" value="1"/>
</dbReference>
<dbReference type="PANTHER" id="PTHR35848:SF6">
    <property type="entry name" value="CUPIN TYPE-2 DOMAIN-CONTAINING PROTEIN"/>
    <property type="match status" value="1"/>
</dbReference>
<proteinExistence type="predicted"/>
<dbReference type="SUPFAM" id="SSF51182">
    <property type="entry name" value="RmlC-like cupins"/>
    <property type="match status" value="1"/>
</dbReference>
<keyword evidence="1" id="KW-0479">Metal-binding</keyword>
<feature type="domain" description="Cupin type-2" evidence="3">
    <location>
        <begin position="192"/>
        <end position="257"/>
    </location>
</feature>
<accession>A0A8J3DB77</accession>
<sequence length="262" mass="29392">MNFRFILHMRLFLFLVTMMFSICGSAQPDLIPADVYRWNEVPVTRNTHSQQRTFLEGTTPAFRHLKVHATTVPAGQAAHPGHAHPDEELIIVKAGQLTVTIAGKTETLKAGSVALILPDDFHGFENRGDQPVSYYIMRYEARAPDPKRAANAGQSFVRHWNDMEYKAHDKGGRRNVFDMATPQSERFEMHITTLNEGLMSHPPHTHKAAEILLLIEGEAEESINGKWISAGVGDIIFLQSQVPHAIRNTGKGACTYFAFQFE</sequence>
<evidence type="ECO:0000313" key="4">
    <source>
        <dbReference type="EMBL" id="GHB77501.1"/>
    </source>
</evidence>
<dbReference type="CDD" id="cd02209">
    <property type="entry name" value="cupin_XRE_C"/>
    <property type="match status" value="1"/>
</dbReference>
<keyword evidence="2" id="KW-0732">Signal</keyword>
<dbReference type="InterPro" id="IPR011051">
    <property type="entry name" value="RmlC_Cupin_sf"/>
</dbReference>
<dbReference type="InterPro" id="IPR051610">
    <property type="entry name" value="GPI/OXD"/>
</dbReference>